<evidence type="ECO:0000313" key="3">
    <source>
        <dbReference type="Proteomes" id="UP000325672"/>
    </source>
</evidence>
<reference evidence="2 3" key="1">
    <citation type="submission" date="2019-04" db="EMBL/GenBank/DDBJ databases">
        <title>Friends and foes A comparative genomics study of 23 Aspergillus species from section Flavi.</title>
        <authorList>
            <consortium name="DOE Joint Genome Institute"/>
            <person name="Kjaerbolling I."/>
            <person name="Vesth T."/>
            <person name="Frisvad J.C."/>
            <person name="Nybo J.L."/>
            <person name="Theobald S."/>
            <person name="Kildgaard S."/>
            <person name="Isbrandt T."/>
            <person name="Kuo A."/>
            <person name="Sato A."/>
            <person name="Lyhne E.K."/>
            <person name="Kogle M.E."/>
            <person name="Wiebenga A."/>
            <person name="Kun R.S."/>
            <person name="Lubbers R.J."/>
            <person name="Makela M.R."/>
            <person name="Barry K."/>
            <person name="Chovatia M."/>
            <person name="Clum A."/>
            <person name="Daum C."/>
            <person name="Haridas S."/>
            <person name="He G."/>
            <person name="LaButti K."/>
            <person name="Lipzen A."/>
            <person name="Mondo S."/>
            <person name="Riley R."/>
            <person name="Salamov A."/>
            <person name="Simmons B.A."/>
            <person name="Magnuson J.K."/>
            <person name="Henrissat B."/>
            <person name="Mortensen U.H."/>
            <person name="Larsen T.O."/>
            <person name="Devries R.P."/>
            <person name="Grigoriev I.V."/>
            <person name="Machida M."/>
            <person name="Baker S.E."/>
            <person name="Andersen M.R."/>
        </authorList>
    </citation>
    <scope>NUCLEOTIDE SEQUENCE [LARGE SCALE GENOMIC DNA]</scope>
    <source>
        <strain evidence="2 3">CBS 117625</strain>
    </source>
</reference>
<dbReference type="InterPro" id="IPR036375">
    <property type="entry name" value="Hemopexin-like_dom_sf"/>
</dbReference>
<dbReference type="GeneID" id="43644792"/>
<dbReference type="EMBL" id="ML743604">
    <property type="protein sequence ID" value="KAE8134455.1"/>
    <property type="molecule type" value="Genomic_DNA"/>
</dbReference>
<evidence type="ECO:0000256" key="1">
    <source>
        <dbReference type="PROSITE-ProRule" id="PRU01011"/>
    </source>
</evidence>
<evidence type="ECO:0000313" key="2">
    <source>
        <dbReference type="EMBL" id="KAE8134455.1"/>
    </source>
</evidence>
<organism evidence="2 3">
    <name type="scientific">Aspergillus pseudotamarii</name>
    <dbReference type="NCBI Taxonomy" id="132259"/>
    <lineage>
        <taxon>Eukaryota</taxon>
        <taxon>Fungi</taxon>
        <taxon>Dikarya</taxon>
        <taxon>Ascomycota</taxon>
        <taxon>Pezizomycotina</taxon>
        <taxon>Eurotiomycetes</taxon>
        <taxon>Eurotiomycetidae</taxon>
        <taxon>Eurotiales</taxon>
        <taxon>Aspergillaceae</taxon>
        <taxon>Aspergillus</taxon>
        <taxon>Aspergillus subgen. Circumdati</taxon>
    </lineage>
</organism>
<dbReference type="Pfam" id="PF00045">
    <property type="entry name" value="Hemopexin"/>
    <property type="match status" value="1"/>
</dbReference>
<dbReference type="RefSeq" id="XP_031910518.1">
    <property type="nucleotide sequence ID" value="XM_032060582.1"/>
</dbReference>
<keyword evidence="3" id="KW-1185">Reference proteome</keyword>
<protein>
    <submittedName>
        <fullName evidence="2">Uncharacterized protein</fullName>
    </submittedName>
</protein>
<proteinExistence type="predicted"/>
<feature type="repeat" description="Hemopexin" evidence="1">
    <location>
        <begin position="36"/>
        <end position="84"/>
    </location>
</feature>
<dbReference type="SUPFAM" id="SSF50923">
    <property type="entry name" value="Hemopexin-like domain"/>
    <property type="match status" value="1"/>
</dbReference>
<dbReference type="Proteomes" id="UP000325672">
    <property type="component" value="Unassembled WGS sequence"/>
</dbReference>
<dbReference type="OrthoDB" id="6845681at2759"/>
<dbReference type="Gene3D" id="2.110.10.10">
    <property type="entry name" value="Hemopexin-like domain"/>
    <property type="match status" value="1"/>
</dbReference>
<dbReference type="AlphaFoldDB" id="A0A5N6SIJ6"/>
<accession>A0A5N6SIJ6</accession>
<sequence length="107" mass="11517">MVDAAFFQENIEWPTSSLGDVTHITEKWKGLSSVGFNTIDVAVSVPGQKNEAYLCEGAKYVRVDGKNDKIMYGPANLADEWPGLMNADFDSVDAVITVSTAKVDGGT</sequence>
<name>A0A5N6SIJ6_ASPPS</name>
<dbReference type="InterPro" id="IPR018487">
    <property type="entry name" value="Hemopexin-like_repeat"/>
</dbReference>
<gene>
    <name evidence="2" type="ORF">BDV38DRAFT_285920</name>
</gene>
<dbReference type="PROSITE" id="PS51642">
    <property type="entry name" value="HEMOPEXIN_2"/>
    <property type="match status" value="1"/>
</dbReference>